<evidence type="ECO:0000313" key="4">
    <source>
        <dbReference type="Proteomes" id="UP001302349"/>
    </source>
</evidence>
<name>A0ABZ0IQ63_9BACT</name>
<proteinExistence type="predicted"/>
<dbReference type="PROSITE" id="PS51257">
    <property type="entry name" value="PROKAR_LIPOPROTEIN"/>
    <property type="match status" value="1"/>
</dbReference>
<keyword evidence="4" id="KW-1185">Reference proteome</keyword>
<dbReference type="RefSeq" id="WP_317488478.1">
    <property type="nucleotide sequence ID" value="NZ_CP136051.1"/>
</dbReference>
<dbReference type="EMBL" id="CP136051">
    <property type="protein sequence ID" value="WOK05722.1"/>
    <property type="molecule type" value="Genomic_DNA"/>
</dbReference>
<keyword evidence="1" id="KW-1133">Transmembrane helix</keyword>
<gene>
    <name evidence="3" type="ORF">RT717_21840</name>
</gene>
<keyword evidence="1" id="KW-0472">Membrane</keyword>
<dbReference type="Proteomes" id="UP001302349">
    <property type="component" value="Chromosome"/>
</dbReference>
<keyword evidence="1" id="KW-0812">Transmembrane</keyword>
<accession>A0ABZ0IQ63</accession>
<dbReference type="Pfam" id="PF20584">
    <property type="entry name" value="DUF6787"/>
    <property type="match status" value="1"/>
</dbReference>
<feature type="domain" description="DUF6787" evidence="2">
    <location>
        <begin position="26"/>
        <end position="101"/>
    </location>
</feature>
<sequence>MSKEKESWLTRLQDRWNLKSGWQVAIVLIVFACTGFTVLFLKKPLFRLIHASEEYYTLLTILYYILILPIYNLILLFYGFIFGQFNFFWEFEKRMFRRISGKRPE</sequence>
<dbReference type="InterPro" id="IPR046714">
    <property type="entry name" value="DUF6787"/>
</dbReference>
<reference evidence="3 4" key="1">
    <citation type="journal article" date="2023" name="Microbiol. Resour. Announc.">
        <title>Complete Genome Sequence of Imperialibacter roseus strain P4T.</title>
        <authorList>
            <person name="Tizabi D.R."/>
            <person name="Bachvaroff T."/>
            <person name="Hill R.T."/>
        </authorList>
    </citation>
    <scope>NUCLEOTIDE SEQUENCE [LARGE SCALE GENOMIC DNA]</scope>
    <source>
        <strain evidence="3 4">P4T</strain>
    </source>
</reference>
<evidence type="ECO:0000313" key="3">
    <source>
        <dbReference type="EMBL" id="WOK05722.1"/>
    </source>
</evidence>
<organism evidence="3 4">
    <name type="scientific">Imperialibacter roseus</name>
    <dbReference type="NCBI Taxonomy" id="1324217"/>
    <lineage>
        <taxon>Bacteria</taxon>
        <taxon>Pseudomonadati</taxon>
        <taxon>Bacteroidota</taxon>
        <taxon>Cytophagia</taxon>
        <taxon>Cytophagales</taxon>
        <taxon>Flammeovirgaceae</taxon>
        <taxon>Imperialibacter</taxon>
    </lineage>
</organism>
<evidence type="ECO:0000259" key="2">
    <source>
        <dbReference type="Pfam" id="PF20584"/>
    </source>
</evidence>
<feature type="transmembrane region" description="Helical" evidence="1">
    <location>
        <begin position="21"/>
        <end position="41"/>
    </location>
</feature>
<feature type="transmembrane region" description="Helical" evidence="1">
    <location>
        <begin position="61"/>
        <end position="89"/>
    </location>
</feature>
<protein>
    <submittedName>
        <fullName evidence="3">DUF6787 family protein</fullName>
    </submittedName>
</protein>
<evidence type="ECO:0000256" key="1">
    <source>
        <dbReference type="SAM" id="Phobius"/>
    </source>
</evidence>